<evidence type="ECO:0000313" key="1">
    <source>
        <dbReference type="EMBL" id="KAG0286033.1"/>
    </source>
</evidence>
<gene>
    <name evidence="1" type="ORF">BGZ96_009820</name>
</gene>
<dbReference type="Proteomes" id="UP001194696">
    <property type="component" value="Unassembled WGS sequence"/>
</dbReference>
<accession>A0ABQ7JWN9</accession>
<comment type="caution">
    <text evidence="1">The sequence shown here is derived from an EMBL/GenBank/DDBJ whole genome shotgun (WGS) entry which is preliminary data.</text>
</comment>
<name>A0ABQ7JWN9_9FUNG</name>
<proteinExistence type="predicted"/>
<reference evidence="1 2" key="1">
    <citation type="journal article" date="2020" name="Fungal Divers.">
        <title>Resolving the Mortierellaceae phylogeny through synthesis of multi-gene phylogenetics and phylogenomics.</title>
        <authorList>
            <person name="Vandepol N."/>
            <person name="Liber J."/>
            <person name="Desiro A."/>
            <person name="Na H."/>
            <person name="Kennedy M."/>
            <person name="Barry K."/>
            <person name="Grigoriev I.V."/>
            <person name="Miller A.N."/>
            <person name="O'Donnell K."/>
            <person name="Stajich J.E."/>
            <person name="Bonito G."/>
        </authorList>
    </citation>
    <scope>NUCLEOTIDE SEQUENCE [LARGE SCALE GENOMIC DNA]</scope>
    <source>
        <strain evidence="1 2">AD045</strain>
    </source>
</reference>
<evidence type="ECO:0000313" key="2">
    <source>
        <dbReference type="Proteomes" id="UP001194696"/>
    </source>
</evidence>
<keyword evidence="2" id="KW-1185">Reference proteome</keyword>
<organism evidence="1 2">
    <name type="scientific">Linnemannia gamsii</name>
    <dbReference type="NCBI Taxonomy" id="64522"/>
    <lineage>
        <taxon>Eukaryota</taxon>
        <taxon>Fungi</taxon>
        <taxon>Fungi incertae sedis</taxon>
        <taxon>Mucoromycota</taxon>
        <taxon>Mortierellomycotina</taxon>
        <taxon>Mortierellomycetes</taxon>
        <taxon>Mortierellales</taxon>
        <taxon>Mortierellaceae</taxon>
        <taxon>Linnemannia</taxon>
    </lineage>
</organism>
<feature type="non-terminal residue" evidence="1">
    <location>
        <position position="92"/>
    </location>
</feature>
<sequence>MDEVIPEADDYNQNDEGELMTASYIRRQRPLSDLECLCFRGMNRYKWDLLTDLQMMFTHCPGFKKLKTNVPSGLEEVKAMGQFIAKTCPKIE</sequence>
<dbReference type="EMBL" id="JAAAIM010000609">
    <property type="protein sequence ID" value="KAG0286033.1"/>
    <property type="molecule type" value="Genomic_DNA"/>
</dbReference>
<protein>
    <submittedName>
        <fullName evidence="1">Uncharacterized protein</fullName>
    </submittedName>
</protein>